<dbReference type="InterPro" id="IPR014013">
    <property type="entry name" value="Helic_SF1/SF2_ATP-bd_DinG/Rad3"/>
</dbReference>
<accession>A0A6M8J863</accession>
<dbReference type="AlphaFoldDB" id="A0A6M8J863"/>
<evidence type="ECO:0000256" key="5">
    <source>
        <dbReference type="SAM" id="MobiDB-lite"/>
    </source>
</evidence>
<feature type="compositionally biased region" description="Low complexity" evidence="5">
    <location>
        <begin position="59"/>
        <end position="74"/>
    </location>
</feature>
<dbReference type="Proteomes" id="UP000503297">
    <property type="component" value="Chromosome"/>
</dbReference>
<evidence type="ECO:0000256" key="3">
    <source>
        <dbReference type="ARBA" id="ARBA00022840"/>
    </source>
</evidence>
<sequence>MQRDAADRAGSADPACHAAPRFQASAQPEDSARPAAVDAALAAGALELSDNPDDTPVRVESASKVADDVASSEAHGSASADVAPLVSAKDVIAAATAAVRAQLQRAPAGASAAPGAVQTALFPAESPQRRIFSLRALRRRRTEPLMRRRSLRPAATALIDDARPSLVVPPSQEIEDAFSAQGLLGAIYPAFEPRGEQVQMAQAVRRSLEVSENLVVEAGTGVGKSMAYLVPAALTAVRSQATIGVATNTNALLDQLVYSELPALATALAATDPQAPPLSWAPLKGLTHYPCLRKIDRLAYDGPGTREVAGEERNQAPALATLLSYVEQSAFDDMDGLKLDFRLLPRWEITTTSQDCLKRKCSYFGSMCFGHGARRYAETCNVVVTNHALLCCDLSADGGLLPEARAWVVDEAHGFEAEARRAFTSSIESASVLRVASRVSNAGSTRNVLTRLASRMKQASPETAGTFHALLGKATAAGEVFSQAAGAYAAQVKGLLFFDDRKANRSYETTELWLNSHVRASSPFGELAISARALGESAAKLSRQLQNLVAFIDDVPAAAEPQREMAAMVYDLDALADTVRLVFDDAPSSYVYQADLHRKKDRLTDAVRAVPLEVGHRLNEALYARADAVVYASATLSVAGTFDAFSRAAGLGGPEGAPAETLQVDSSYDFDRNMTVYVVSDMPEPASSSYLPALKKLLVGVHRAQRGSMLTLFTNRREMESCFDDVQPQLKRDDLRLVCQKWGVSAKGLRDEFIADESLSLFALKSFWQGFDAPGSTLRGVVIPKLPFARPTDPLSCERGARDDRAWFHYVLPQAVIELKQAAGRLIRRADDAGVVILADRRLVTKAYGRTVLASMPSKTVRICTAAEVIRAIEAQQDAER</sequence>
<dbReference type="Pfam" id="PF13307">
    <property type="entry name" value="Helicase_C_2"/>
    <property type="match status" value="1"/>
</dbReference>
<keyword evidence="2" id="KW-0378">Hydrolase</keyword>
<evidence type="ECO:0000256" key="1">
    <source>
        <dbReference type="ARBA" id="ARBA00022741"/>
    </source>
</evidence>
<proteinExistence type="inferred from homology"/>
<evidence type="ECO:0000313" key="7">
    <source>
        <dbReference type="EMBL" id="QKF08036.1"/>
    </source>
</evidence>
<keyword evidence="8" id="KW-1185">Reference proteome</keyword>
<dbReference type="SUPFAM" id="SSF52540">
    <property type="entry name" value="P-loop containing nucleoside triphosphate hydrolases"/>
    <property type="match status" value="1"/>
</dbReference>
<dbReference type="KEGG" id="bwa:HLV38_05395"/>
<dbReference type="GO" id="GO:0006281">
    <property type="term" value="P:DNA repair"/>
    <property type="evidence" value="ECO:0007669"/>
    <property type="project" value="TreeGrafter"/>
</dbReference>
<dbReference type="PROSITE" id="PS51193">
    <property type="entry name" value="HELICASE_ATP_BIND_2"/>
    <property type="match status" value="1"/>
</dbReference>
<dbReference type="InterPro" id="IPR045028">
    <property type="entry name" value="DinG/Rad3-like"/>
</dbReference>
<organism evidence="7 8">
    <name type="scientific">Berryella wangjianweii</name>
    <dbReference type="NCBI Taxonomy" id="2734634"/>
    <lineage>
        <taxon>Bacteria</taxon>
        <taxon>Bacillati</taxon>
        <taxon>Actinomycetota</taxon>
        <taxon>Coriobacteriia</taxon>
        <taxon>Eggerthellales</taxon>
        <taxon>Eggerthellaceae</taxon>
        <taxon>Berryella</taxon>
    </lineage>
</organism>
<protein>
    <submittedName>
        <fullName evidence="7">ATP-dependent DNA helicase</fullName>
    </submittedName>
</protein>
<dbReference type="GO" id="GO:0003678">
    <property type="term" value="F:DNA helicase activity"/>
    <property type="evidence" value="ECO:0007669"/>
    <property type="project" value="TreeGrafter"/>
</dbReference>
<comment type="similarity">
    <text evidence="4">Belongs to the helicase family. DinG subfamily.</text>
</comment>
<dbReference type="PANTHER" id="PTHR11472">
    <property type="entry name" value="DNA REPAIR DEAD HELICASE RAD3/XP-D SUBFAMILY MEMBER"/>
    <property type="match status" value="1"/>
</dbReference>
<dbReference type="InterPro" id="IPR006555">
    <property type="entry name" value="ATP-dep_Helicase_C"/>
</dbReference>
<feature type="region of interest" description="Disordered" evidence="5">
    <location>
        <begin position="1"/>
        <end position="80"/>
    </location>
</feature>
<dbReference type="EMBL" id="CP053716">
    <property type="protein sequence ID" value="QKF08036.1"/>
    <property type="molecule type" value="Genomic_DNA"/>
</dbReference>
<dbReference type="SMART" id="SM00491">
    <property type="entry name" value="HELICc2"/>
    <property type="match status" value="1"/>
</dbReference>
<evidence type="ECO:0000256" key="2">
    <source>
        <dbReference type="ARBA" id="ARBA00022801"/>
    </source>
</evidence>
<keyword evidence="3" id="KW-0067">ATP-binding</keyword>
<dbReference type="GO" id="GO:0016818">
    <property type="term" value="F:hydrolase activity, acting on acid anhydrides, in phosphorus-containing anhydrides"/>
    <property type="evidence" value="ECO:0007669"/>
    <property type="project" value="InterPro"/>
</dbReference>
<dbReference type="InterPro" id="IPR027417">
    <property type="entry name" value="P-loop_NTPase"/>
</dbReference>
<evidence type="ECO:0000313" key="8">
    <source>
        <dbReference type="Proteomes" id="UP000503297"/>
    </source>
</evidence>
<feature type="domain" description="Helicase ATP-binding" evidence="6">
    <location>
        <begin position="183"/>
        <end position="462"/>
    </location>
</feature>
<reference evidence="8" key="1">
    <citation type="submission" date="2020-05" db="EMBL/GenBank/DDBJ databases">
        <title>Novel species in genus Nocardioides.</title>
        <authorList>
            <person name="Zhang G."/>
        </authorList>
    </citation>
    <scope>NUCLEOTIDE SEQUENCE [LARGE SCALE GENOMIC DNA]</scope>
    <source>
        <strain evidence="8">zg-1050</strain>
    </source>
</reference>
<dbReference type="GO" id="GO:0003676">
    <property type="term" value="F:nucleic acid binding"/>
    <property type="evidence" value="ECO:0007669"/>
    <property type="project" value="InterPro"/>
</dbReference>
<keyword evidence="7" id="KW-0347">Helicase</keyword>
<dbReference type="Gene3D" id="3.40.50.300">
    <property type="entry name" value="P-loop containing nucleotide triphosphate hydrolases"/>
    <property type="match status" value="2"/>
</dbReference>
<gene>
    <name evidence="7" type="ORF">HLV38_05395</name>
</gene>
<dbReference type="PANTHER" id="PTHR11472:SF34">
    <property type="entry name" value="REGULATOR OF TELOMERE ELONGATION HELICASE 1"/>
    <property type="match status" value="1"/>
</dbReference>
<dbReference type="GO" id="GO:0005524">
    <property type="term" value="F:ATP binding"/>
    <property type="evidence" value="ECO:0007669"/>
    <property type="project" value="UniProtKB-KW"/>
</dbReference>
<evidence type="ECO:0000259" key="6">
    <source>
        <dbReference type="PROSITE" id="PS51193"/>
    </source>
</evidence>
<feature type="compositionally biased region" description="Low complexity" evidence="5">
    <location>
        <begin position="33"/>
        <end position="45"/>
    </location>
</feature>
<keyword evidence="1" id="KW-0547">Nucleotide-binding</keyword>
<name>A0A6M8J863_9ACTN</name>
<evidence type="ECO:0000256" key="4">
    <source>
        <dbReference type="ARBA" id="ARBA00038058"/>
    </source>
</evidence>